<sequence>MQTTAEFYCAFCGEENTTFIDVSQGSQQKYIEDCQVCCRPNILYVRIDEDSLDIEIDTEYEEG</sequence>
<evidence type="ECO:0000313" key="2">
    <source>
        <dbReference type="Proteomes" id="UP000218238"/>
    </source>
</evidence>
<evidence type="ECO:0008006" key="3">
    <source>
        <dbReference type="Google" id="ProtNLM"/>
    </source>
</evidence>
<dbReference type="Pfam" id="PF14255">
    <property type="entry name" value="Zn_ribbon_21"/>
    <property type="match status" value="1"/>
</dbReference>
<keyword evidence="2" id="KW-1185">Reference proteome</keyword>
<dbReference type="PIRSF" id="PIRSF037225">
    <property type="entry name" value="UCP037225"/>
    <property type="match status" value="1"/>
</dbReference>
<dbReference type="Proteomes" id="UP000218238">
    <property type="component" value="Unassembled WGS sequence"/>
</dbReference>
<dbReference type="InterPro" id="IPR017143">
    <property type="entry name" value="UCP037225"/>
</dbReference>
<dbReference type="EMBL" id="NTFS01000542">
    <property type="protein sequence ID" value="PAX49072.1"/>
    <property type="molecule type" value="Genomic_DNA"/>
</dbReference>
<gene>
    <name evidence="1" type="ORF">CK510_28000</name>
</gene>
<organism evidence="1 2">
    <name type="scientific">Brunnivagina elsteri CCALA 953</name>
    <dbReference type="NCBI Taxonomy" id="987040"/>
    <lineage>
        <taxon>Bacteria</taxon>
        <taxon>Bacillati</taxon>
        <taxon>Cyanobacteriota</taxon>
        <taxon>Cyanophyceae</taxon>
        <taxon>Nostocales</taxon>
        <taxon>Calotrichaceae</taxon>
        <taxon>Brunnivagina</taxon>
    </lineage>
</organism>
<reference evidence="1 2" key="1">
    <citation type="submission" date="2017-08" db="EMBL/GenBank/DDBJ databases">
        <title>Draft genome sequence of filamentous cyanobacterium Calothrix elsteri CCALA 953.</title>
        <authorList>
            <person name="Gagunashvili A.N."/>
            <person name="Elster J."/>
            <person name="Andresson O.S."/>
        </authorList>
    </citation>
    <scope>NUCLEOTIDE SEQUENCE [LARGE SCALE GENOMIC DNA]</scope>
    <source>
        <strain evidence="1 2">CCALA 953</strain>
    </source>
</reference>
<protein>
    <recommendedName>
        <fullName evidence="3">CPXCG motif-containing cysteine-rich protein</fullName>
    </recommendedName>
</protein>
<proteinExistence type="predicted"/>
<dbReference type="RefSeq" id="WP_095724764.1">
    <property type="nucleotide sequence ID" value="NZ_NTFS01000542.1"/>
</dbReference>
<evidence type="ECO:0000313" key="1">
    <source>
        <dbReference type="EMBL" id="PAX49072.1"/>
    </source>
</evidence>
<name>A0A2A2TB52_9CYAN</name>
<dbReference type="InterPro" id="IPR025990">
    <property type="entry name" value="zinc_ribbon_bacterial"/>
</dbReference>
<comment type="caution">
    <text evidence="1">The sequence shown here is derived from an EMBL/GenBank/DDBJ whole genome shotgun (WGS) entry which is preliminary data.</text>
</comment>
<dbReference type="AlphaFoldDB" id="A0A2A2TB52"/>
<dbReference type="OrthoDB" id="9814566at2"/>
<accession>A0A2A2TB52</accession>